<evidence type="ECO:0000313" key="1">
    <source>
        <dbReference type="EMBL" id="RZC83379.1"/>
    </source>
</evidence>
<protein>
    <submittedName>
        <fullName evidence="1">Uncharacterized protein</fullName>
    </submittedName>
</protein>
<reference evidence="1 2" key="1">
    <citation type="journal article" date="2018" name="Science">
        <title>The opium poppy genome and morphinan production.</title>
        <authorList>
            <person name="Guo L."/>
            <person name="Winzer T."/>
            <person name="Yang X."/>
            <person name="Li Y."/>
            <person name="Ning Z."/>
            <person name="He Z."/>
            <person name="Teodor R."/>
            <person name="Lu Y."/>
            <person name="Bowser T.A."/>
            <person name="Graham I.A."/>
            <person name="Ye K."/>
        </authorList>
    </citation>
    <scope>NUCLEOTIDE SEQUENCE [LARGE SCALE GENOMIC DNA]</scope>
    <source>
        <strain evidence="2">cv. HN1</strain>
        <tissue evidence="1">Leaves</tissue>
    </source>
</reference>
<sequence>MILLEVQVGVGMMYDIDMDVVAVMDNGSNKIYVSKLWDVEFGSLLRSLNGHRPLLELPVQLETLDAHPFMPE</sequence>
<name>A0A4Y7LGN5_PAPSO</name>
<accession>A0A4Y7LGN5</accession>
<keyword evidence="2" id="KW-1185">Reference proteome</keyword>
<dbReference type="Proteomes" id="UP000316621">
    <property type="component" value="Chromosome 11"/>
</dbReference>
<gene>
    <name evidence="1" type="ORF">C5167_046166</name>
</gene>
<dbReference type="Gramene" id="RZC83379">
    <property type="protein sequence ID" value="RZC83379"/>
    <property type="gene ID" value="C5167_046166"/>
</dbReference>
<evidence type="ECO:0000313" key="2">
    <source>
        <dbReference type="Proteomes" id="UP000316621"/>
    </source>
</evidence>
<proteinExistence type="predicted"/>
<organism evidence="1 2">
    <name type="scientific">Papaver somniferum</name>
    <name type="common">Opium poppy</name>
    <dbReference type="NCBI Taxonomy" id="3469"/>
    <lineage>
        <taxon>Eukaryota</taxon>
        <taxon>Viridiplantae</taxon>
        <taxon>Streptophyta</taxon>
        <taxon>Embryophyta</taxon>
        <taxon>Tracheophyta</taxon>
        <taxon>Spermatophyta</taxon>
        <taxon>Magnoliopsida</taxon>
        <taxon>Ranunculales</taxon>
        <taxon>Papaveraceae</taxon>
        <taxon>Papaveroideae</taxon>
        <taxon>Papaver</taxon>
    </lineage>
</organism>
<dbReference type="AlphaFoldDB" id="A0A4Y7LGN5"/>
<dbReference type="EMBL" id="CM010725">
    <property type="protein sequence ID" value="RZC83379.1"/>
    <property type="molecule type" value="Genomic_DNA"/>
</dbReference>